<reference evidence="4 5" key="1">
    <citation type="journal article" date="2024" name="Science">
        <title>Giant polyketide synthase enzymes in the biosynthesis of giant marine polyether toxins.</title>
        <authorList>
            <person name="Fallon T.R."/>
            <person name="Shende V.V."/>
            <person name="Wierzbicki I.H."/>
            <person name="Pendleton A.L."/>
            <person name="Watervoot N.F."/>
            <person name="Auber R.P."/>
            <person name="Gonzalez D.J."/>
            <person name="Wisecaver J.H."/>
            <person name="Moore B.S."/>
        </authorList>
    </citation>
    <scope>NUCLEOTIDE SEQUENCE [LARGE SCALE GENOMIC DNA]</scope>
    <source>
        <strain evidence="4 5">12B1</strain>
    </source>
</reference>
<name>A0AB34ITJ2_PRYPA</name>
<organism evidence="4 5">
    <name type="scientific">Prymnesium parvum</name>
    <name type="common">Toxic golden alga</name>
    <dbReference type="NCBI Taxonomy" id="97485"/>
    <lineage>
        <taxon>Eukaryota</taxon>
        <taxon>Haptista</taxon>
        <taxon>Haptophyta</taxon>
        <taxon>Prymnesiophyceae</taxon>
        <taxon>Prymnesiales</taxon>
        <taxon>Prymnesiaceae</taxon>
        <taxon>Prymnesium</taxon>
    </lineage>
</organism>
<proteinExistence type="predicted"/>
<gene>
    <name evidence="4" type="ORF">AB1Y20_008070</name>
</gene>
<feature type="region of interest" description="Disordered" evidence="2">
    <location>
        <begin position="653"/>
        <end position="693"/>
    </location>
</feature>
<sequence length="790" mass="87543">MADPIVALTRRLKKAKEDKQDLEAVLYNFIKEIDPSWMTKRLVESTLPTLVELGEFLSENLGLQVEPGLRRRQVGSAWATNIVNALQTFFKARDASAPPKPCISWCKSYCITACEACGLSNAHLICAMHAHVFIAELKKRLCRICAQAGVRAAIVNMSVKEKKNVLAEILGVSFTNLQDANKVLLESSDFSEALRAAVRMVGAEPRCNSTTLYSGCSEPGVCPCSSGPIGEAVEVGGLRDLIRSQSAASIVRWPKLAQPNSLRRQLFWLRKFRGVSLLGGRTFPACFSRASTLALPCDIPSSQLLQTPPPYAKNRTHTRPVFWLVFAWSSQYAHWTLEHLPRLWYFLQLTRLLQRPPWVLVPPAMAPWQRAIIEAIPTTHPKPLARASILPLAPPQFFSTLYVPGMPAHVQLLWTTQATLIWDRMRQLAARPHGFYPGRRAAHYEHRGGAADRTHAADDRDEEGMWYSFRTVSERGPGSGRLLIDAEVLGEKLNQQGFRPLNLADLTIQQKYRAFERARVLVVECGSAMANFMLMPRGLVLIALCMVNHTSSRGCFSQVLATHYTAAAVHTLKIGVPVNATEYATNRALGGKNNVQAHTRWTVDVSLALPLILSLCVGAVRTERAEAWRDAYSQLPGWLPSDACRMSILPRACDGSSSPRLSKPKGSRSWSSNAKTEKRGMPGVGASESTDDVPWAGSSGAVFTLLRSSNNQWHPTCLEVVTAPSSTEIATYGRQERGAARQGATVWAPCRRLLDYCEAWRWCVKQHVAGSTNGDLRENCWRQTPMLSTQ</sequence>
<dbReference type="Proteomes" id="UP001515480">
    <property type="component" value="Unassembled WGS sequence"/>
</dbReference>
<dbReference type="GO" id="GO:0016757">
    <property type="term" value="F:glycosyltransferase activity"/>
    <property type="evidence" value="ECO:0007669"/>
    <property type="project" value="InterPro"/>
</dbReference>
<dbReference type="EMBL" id="JBGBPQ010000018">
    <property type="protein sequence ID" value="KAL1507220.1"/>
    <property type="molecule type" value="Genomic_DNA"/>
</dbReference>
<dbReference type="AlphaFoldDB" id="A0AB34ITJ2"/>
<keyword evidence="1" id="KW-0175">Coiled coil</keyword>
<evidence type="ECO:0000259" key="3">
    <source>
        <dbReference type="Pfam" id="PF04577"/>
    </source>
</evidence>
<keyword evidence="5" id="KW-1185">Reference proteome</keyword>
<dbReference type="InterPro" id="IPR049625">
    <property type="entry name" value="Glyco_transf_61_cat"/>
</dbReference>
<evidence type="ECO:0000256" key="2">
    <source>
        <dbReference type="SAM" id="MobiDB-lite"/>
    </source>
</evidence>
<comment type="caution">
    <text evidence="4">The sequence shown here is derived from an EMBL/GenBank/DDBJ whole genome shotgun (WGS) entry which is preliminary data.</text>
</comment>
<evidence type="ECO:0000313" key="5">
    <source>
        <dbReference type="Proteomes" id="UP001515480"/>
    </source>
</evidence>
<dbReference type="Pfam" id="PF04577">
    <property type="entry name" value="Glyco_transf_61"/>
    <property type="match status" value="1"/>
</dbReference>
<evidence type="ECO:0000256" key="1">
    <source>
        <dbReference type="SAM" id="Coils"/>
    </source>
</evidence>
<feature type="coiled-coil region" evidence="1">
    <location>
        <begin position="5"/>
        <end position="32"/>
    </location>
</feature>
<accession>A0AB34ITJ2</accession>
<feature type="domain" description="Glycosyltransferase 61 catalytic" evidence="3">
    <location>
        <begin position="332"/>
        <end position="541"/>
    </location>
</feature>
<protein>
    <recommendedName>
        <fullName evidence="3">Glycosyltransferase 61 catalytic domain-containing protein</fullName>
    </recommendedName>
</protein>
<evidence type="ECO:0000313" key="4">
    <source>
        <dbReference type="EMBL" id="KAL1507220.1"/>
    </source>
</evidence>